<dbReference type="Proteomes" id="UP001259832">
    <property type="component" value="Unassembled WGS sequence"/>
</dbReference>
<dbReference type="AlphaFoldDB" id="A0AAD9GLQ9"/>
<dbReference type="EMBL" id="JASMQC010000013">
    <property type="protein sequence ID" value="KAK1940862.1"/>
    <property type="molecule type" value="Genomic_DNA"/>
</dbReference>
<name>A0AAD9GLQ9_9STRA</name>
<organism evidence="2 3">
    <name type="scientific">Phytophthora citrophthora</name>
    <dbReference type="NCBI Taxonomy" id="4793"/>
    <lineage>
        <taxon>Eukaryota</taxon>
        <taxon>Sar</taxon>
        <taxon>Stramenopiles</taxon>
        <taxon>Oomycota</taxon>
        <taxon>Peronosporomycetes</taxon>
        <taxon>Peronosporales</taxon>
        <taxon>Peronosporaceae</taxon>
        <taxon>Phytophthora</taxon>
    </lineage>
</organism>
<proteinExistence type="predicted"/>
<keyword evidence="3" id="KW-1185">Reference proteome</keyword>
<gene>
    <name evidence="2" type="ORF">P3T76_007568</name>
</gene>
<evidence type="ECO:0000313" key="3">
    <source>
        <dbReference type="Proteomes" id="UP001259832"/>
    </source>
</evidence>
<comment type="caution">
    <text evidence="2">The sequence shown here is derived from an EMBL/GenBank/DDBJ whole genome shotgun (WGS) entry which is preliminary data.</text>
</comment>
<sequence>MNTEVKDVPVLEKKLYTVCFWSLTPKAFPFLDEEVAKSLARIVKSAWPAEALVDGDLEQRDRAKTGKLWRLSRAMPKDEQLRIMMKGMKVMKAPVAKAPEKETTATKRRATAGASANVKQAKKRRHN</sequence>
<feature type="region of interest" description="Disordered" evidence="1">
    <location>
        <begin position="92"/>
        <end position="127"/>
    </location>
</feature>
<accession>A0AAD9GLQ9</accession>
<reference evidence="2" key="1">
    <citation type="submission" date="2023-08" db="EMBL/GenBank/DDBJ databases">
        <title>Reference Genome Resource for the Citrus Pathogen Phytophthora citrophthora.</title>
        <authorList>
            <person name="Moller H."/>
            <person name="Coetzee B."/>
            <person name="Rose L.J."/>
            <person name="Van Niekerk J.M."/>
        </authorList>
    </citation>
    <scope>NUCLEOTIDE SEQUENCE</scope>
    <source>
        <strain evidence="2">STE-U-9442</strain>
    </source>
</reference>
<evidence type="ECO:0000313" key="2">
    <source>
        <dbReference type="EMBL" id="KAK1940862.1"/>
    </source>
</evidence>
<evidence type="ECO:0000256" key="1">
    <source>
        <dbReference type="SAM" id="MobiDB-lite"/>
    </source>
</evidence>
<protein>
    <submittedName>
        <fullName evidence="2">Uncharacterized protein</fullName>
    </submittedName>
</protein>